<evidence type="ECO:0000313" key="2">
    <source>
        <dbReference type="Proteomes" id="UP000006324"/>
    </source>
</evidence>
<dbReference type="AlphaFoldDB" id="A0A0F6H878"/>
<protein>
    <submittedName>
        <fullName evidence="1">Uncharacterized protein</fullName>
    </submittedName>
</protein>
<proteinExistence type="predicted"/>
<evidence type="ECO:0000313" key="1">
    <source>
        <dbReference type="EMBL" id="EKO24446.1"/>
    </source>
</evidence>
<dbReference type="EMBL" id="AHNQ02000033">
    <property type="protein sequence ID" value="EKO24446.1"/>
    <property type="molecule type" value="Genomic_DNA"/>
</dbReference>
<gene>
    <name evidence="1" type="ORF">LEP1GSC104_0789</name>
</gene>
<sequence>MSTPDLEIKNVTRELIEVQKALDVFREKQKNRESLDDAAIEFVTKADLVIQRAEKKEIFLTEDQKRRIKNNLLRIRTSLVRSQTI</sequence>
<dbReference type="RefSeq" id="WP_000106490.1">
    <property type="nucleotide sequence ID" value="NZ_AHNQ02000033.1"/>
</dbReference>
<comment type="caution">
    <text evidence="1">The sequence shown here is derived from an EMBL/GenBank/DDBJ whole genome shotgun (WGS) entry which is preliminary data.</text>
</comment>
<organism evidence="1 2">
    <name type="scientific">Leptospira interrogans str. UI 12621</name>
    <dbReference type="NCBI Taxonomy" id="1049937"/>
    <lineage>
        <taxon>Bacteria</taxon>
        <taxon>Pseudomonadati</taxon>
        <taxon>Spirochaetota</taxon>
        <taxon>Spirochaetia</taxon>
        <taxon>Leptospirales</taxon>
        <taxon>Leptospiraceae</taxon>
        <taxon>Leptospira</taxon>
    </lineage>
</organism>
<reference evidence="1 2" key="1">
    <citation type="submission" date="2012-09" db="EMBL/GenBank/DDBJ databases">
        <authorList>
            <person name="Harkins D.M."/>
            <person name="Durkin A.S."/>
            <person name="Brinkac L.M."/>
            <person name="Selengut J.D."/>
            <person name="Sanka R."/>
            <person name="DePew J."/>
            <person name="Purushe J."/>
            <person name="Chanthongthip A."/>
            <person name="Lattana O."/>
            <person name="Phetsouvanh R."/>
            <person name="Newton P.N."/>
            <person name="Vinetz J.M."/>
            <person name="Sutton G.G."/>
            <person name="Nelson W.C."/>
            <person name="Fouts D.E."/>
        </authorList>
    </citation>
    <scope>NUCLEOTIDE SEQUENCE [LARGE SCALE GENOMIC DNA]</scope>
    <source>
        <strain evidence="1 2">UI 12621</strain>
    </source>
</reference>
<accession>A0A0F6H878</accession>
<dbReference type="Proteomes" id="UP000006324">
    <property type="component" value="Unassembled WGS sequence"/>
</dbReference>
<name>A0A0F6H878_LEPIR</name>